<feature type="domain" description="Leucine-rich repeat-containing N-terminal plant-type" evidence="12">
    <location>
        <begin position="325"/>
        <end position="363"/>
    </location>
</feature>
<keyword evidence="3 10" id="KW-0812">Transmembrane</keyword>
<feature type="chain" id="PRO_5029543687" description="Leucine-rich repeat-containing N-terminal plant-type domain-containing protein" evidence="11">
    <location>
        <begin position="18"/>
        <end position="567"/>
    </location>
</feature>
<dbReference type="Pfam" id="PF08263">
    <property type="entry name" value="LRRNT_2"/>
    <property type="match status" value="2"/>
</dbReference>
<dbReference type="Gramene" id="Kaladp0093s0148.1.v1.1">
    <property type="protein sequence ID" value="Kaladp0093s0148.1.v1.1"/>
    <property type="gene ID" value="Kaladp0093s0148.v1.1"/>
</dbReference>
<keyword evidence="9" id="KW-0325">Glycoprotein</keyword>
<protein>
    <recommendedName>
        <fullName evidence="12">Leucine-rich repeat-containing N-terminal plant-type domain-containing protein</fullName>
    </recommendedName>
</protein>
<dbReference type="InterPro" id="IPR052422">
    <property type="entry name" value="Auxin_Ser/Thr_Kinase"/>
</dbReference>
<dbReference type="Proteomes" id="UP000594263">
    <property type="component" value="Unplaced"/>
</dbReference>
<accession>A0A7N0UXD4</accession>
<feature type="signal peptide" evidence="11">
    <location>
        <begin position="1"/>
        <end position="17"/>
    </location>
</feature>
<dbReference type="InterPro" id="IPR001611">
    <property type="entry name" value="Leu-rich_rpt"/>
</dbReference>
<feature type="domain" description="Leucine-rich repeat-containing N-terminal plant-type" evidence="12">
    <location>
        <begin position="21"/>
        <end position="62"/>
    </location>
</feature>
<dbReference type="FunFam" id="3.80.10.10:FF:000190">
    <property type="entry name" value="Receptor-like kinase TMK4"/>
    <property type="match status" value="1"/>
</dbReference>
<keyword evidence="7 10" id="KW-0472">Membrane</keyword>
<evidence type="ECO:0000256" key="7">
    <source>
        <dbReference type="ARBA" id="ARBA00023136"/>
    </source>
</evidence>
<dbReference type="Pfam" id="PF00560">
    <property type="entry name" value="LRR_1"/>
    <property type="match status" value="1"/>
</dbReference>
<evidence type="ECO:0000313" key="14">
    <source>
        <dbReference type="Proteomes" id="UP000594263"/>
    </source>
</evidence>
<dbReference type="InterPro" id="IPR032675">
    <property type="entry name" value="LRR_dom_sf"/>
</dbReference>
<keyword evidence="5" id="KW-0677">Repeat</keyword>
<comment type="subcellular location">
    <subcellularLocation>
        <location evidence="1">Membrane</location>
        <topology evidence="1">Single-pass membrane protein</topology>
    </subcellularLocation>
</comment>
<dbReference type="EnsemblPlants" id="Kaladp0093s0148.1.v1.1">
    <property type="protein sequence ID" value="Kaladp0093s0148.1.v1.1"/>
    <property type="gene ID" value="Kaladp0093s0148.v1.1"/>
</dbReference>
<dbReference type="Pfam" id="PF13855">
    <property type="entry name" value="LRR_8"/>
    <property type="match status" value="1"/>
</dbReference>
<dbReference type="OMA" id="EDAAYMH"/>
<dbReference type="AlphaFoldDB" id="A0A7N0UXD4"/>
<dbReference type="InterPro" id="IPR013210">
    <property type="entry name" value="LRR_N_plant-typ"/>
</dbReference>
<organism evidence="13 14">
    <name type="scientific">Kalanchoe fedtschenkoi</name>
    <name type="common">Lavender scallops</name>
    <name type="synonym">South American air plant</name>
    <dbReference type="NCBI Taxonomy" id="63787"/>
    <lineage>
        <taxon>Eukaryota</taxon>
        <taxon>Viridiplantae</taxon>
        <taxon>Streptophyta</taxon>
        <taxon>Embryophyta</taxon>
        <taxon>Tracheophyta</taxon>
        <taxon>Spermatophyta</taxon>
        <taxon>Magnoliopsida</taxon>
        <taxon>eudicotyledons</taxon>
        <taxon>Gunneridae</taxon>
        <taxon>Pentapetalae</taxon>
        <taxon>Saxifragales</taxon>
        <taxon>Crassulaceae</taxon>
        <taxon>Kalanchoe</taxon>
    </lineage>
</organism>
<evidence type="ECO:0000256" key="5">
    <source>
        <dbReference type="ARBA" id="ARBA00022737"/>
    </source>
</evidence>
<evidence type="ECO:0000256" key="8">
    <source>
        <dbReference type="ARBA" id="ARBA00023170"/>
    </source>
</evidence>
<evidence type="ECO:0000256" key="10">
    <source>
        <dbReference type="SAM" id="Phobius"/>
    </source>
</evidence>
<dbReference type="InterPro" id="IPR003591">
    <property type="entry name" value="Leu-rich_rpt_typical-subtyp"/>
</dbReference>
<name>A0A7N0UXD4_KALFE</name>
<proteinExistence type="predicted"/>
<keyword evidence="4 11" id="KW-0732">Signal</keyword>
<dbReference type="FunFam" id="3.80.10.10:FF:000129">
    <property type="entry name" value="Leucine-rich repeat receptor-like kinase"/>
    <property type="match status" value="1"/>
</dbReference>
<sequence>MFLWLILCSVLVAVCETDPIDLKVLNEFRDGLDNAYLLNWPVDGGKGEDPCGLPAWPHVYCSGNKVSQIQVQNLGLKGQLPQSFNQLTMLSNLGLQGNRFNSKLPTFKGLSRLEYAYLNGNEFDMIPLDFFDGLGSIRVIALDHNPLNASDGWLVPNEMQKMALLSNLSMVDCNLVGEVPEFLGALPSLSVLRLSYNHLTGVIPPSFANSALQLLWLNDQGGAGMSGSISVVTTMKSLTQLWLHGNRFTGVIPESIGALGSLKDLNLNRNQLVGTIPDSLANMELDKLDLDHNLLSGAVPKFKSRSFTYAFNSFCQTDPGLQCGSDVMALLSFLEAVKYPTDLVSGWSGNDPCNRPWLGLSCNLESEVSVINLQGLGLNGLISPSLAMLNSLVEIRLGGNHLSGSIPTKLTELKYLRLLDVTGNNLEPPLPEFSKTVRVLIDGNPARSNPLKGVKTYIIVGAVAMFSVFCLAVVLLVIYRVKKREEMESSTALVMQPRHASDQESIVEISIANTETGALPDALSNARSENSSVMENSHIISAGNVVISIQVLHNGSSKKSCKYGRRP</sequence>
<dbReference type="PANTHER" id="PTHR47986:SF1">
    <property type="entry name" value="OS04G0685900 PROTEIN"/>
    <property type="match status" value="1"/>
</dbReference>
<keyword evidence="14" id="KW-1185">Reference proteome</keyword>
<dbReference type="SUPFAM" id="SSF52058">
    <property type="entry name" value="L domain-like"/>
    <property type="match status" value="2"/>
</dbReference>
<reference evidence="13" key="1">
    <citation type="submission" date="2021-01" db="UniProtKB">
        <authorList>
            <consortium name="EnsemblPlants"/>
        </authorList>
    </citation>
    <scope>IDENTIFICATION</scope>
</reference>
<evidence type="ECO:0000259" key="12">
    <source>
        <dbReference type="Pfam" id="PF08263"/>
    </source>
</evidence>
<evidence type="ECO:0000256" key="4">
    <source>
        <dbReference type="ARBA" id="ARBA00022729"/>
    </source>
</evidence>
<keyword evidence="2" id="KW-0433">Leucine-rich repeat</keyword>
<evidence type="ECO:0000256" key="11">
    <source>
        <dbReference type="SAM" id="SignalP"/>
    </source>
</evidence>
<dbReference type="Gene3D" id="3.80.10.10">
    <property type="entry name" value="Ribonuclease Inhibitor"/>
    <property type="match status" value="2"/>
</dbReference>
<dbReference type="GO" id="GO:0016020">
    <property type="term" value="C:membrane"/>
    <property type="evidence" value="ECO:0007669"/>
    <property type="project" value="UniProtKB-SubCell"/>
</dbReference>
<evidence type="ECO:0000256" key="6">
    <source>
        <dbReference type="ARBA" id="ARBA00022989"/>
    </source>
</evidence>
<evidence type="ECO:0000256" key="2">
    <source>
        <dbReference type="ARBA" id="ARBA00022614"/>
    </source>
</evidence>
<evidence type="ECO:0000256" key="1">
    <source>
        <dbReference type="ARBA" id="ARBA00004167"/>
    </source>
</evidence>
<evidence type="ECO:0000313" key="13">
    <source>
        <dbReference type="EnsemblPlants" id="Kaladp0093s0148.1.v1.1"/>
    </source>
</evidence>
<dbReference type="PANTHER" id="PTHR47986">
    <property type="entry name" value="OSJNBA0070M12.3 PROTEIN"/>
    <property type="match status" value="1"/>
</dbReference>
<feature type="transmembrane region" description="Helical" evidence="10">
    <location>
        <begin position="457"/>
        <end position="479"/>
    </location>
</feature>
<evidence type="ECO:0000256" key="3">
    <source>
        <dbReference type="ARBA" id="ARBA00022692"/>
    </source>
</evidence>
<keyword evidence="6 10" id="KW-1133">Transmembrane helix</keyword>
<keyword evidence="8" id="KW-0675">Receptor</keyword>
<dbReference type="SMART" id="SM00369">
    <property type="entry name" value="LRR_TYP"/>
    <property type="match status" value="6"/>
</dbReference>
<evidence type="ECO:0000256" key="9">
    <source>
        <dbReference type="ARBA" id="ARBA00023180"/>
    </source>
</evidence>